<keyword evidence="1" id="KW-0812">Transmembrane</keyword>
<reference evidence="3" key="1">
    <citation type="submission" date="2022-11" db="UniProtKB">
        <authorList>
            <consortium name="WormBaseParasite"/>
        </authorList>
    </citation>
    <scope>IDENTIFICATION</scope>
</reference>
<accession>A0A914IBV3</accession>
<feature type="transmembrane region" description="Helical" evidence="1">
    <location>
        <begin position="37"/>
        <end position="56"/>
    </location>
</feature>
<feature type="transmembrane region" description="Helical" evidence="1">
    <location>
        <begin position="87"/>
        <end position="108"/>
    </location>
</feature>
<dbReference type="AlphaFoldDB" id="A0A914IBV3"/>
<name>A0A914IBV3_GLORO</name>
<feature type="transmembrane region" description="Helical" evidence="1">
    <location>
        <begin position="132"/>
        <end position="156"/>
    </location>
</feature>
<keyword evidence="2" id="KW-1185">Reference proteome</keyword>
<sequence>MSNVLETISGDTVQFHSAEWYLDADFQFVHRDLNNSFKNGCLCLFILLVCPFTSGFYGESGISIFVAAVSLAITMAFVVVKLRTESLTYGLLAIGLILCALATILLNVHRRVLQTELEAVLQTNSVPSTDPLLIFFVAMALFLASAAYVVDIWVVYRQRRWRTWIVDRSKYQI</sequence>
<proteinExistence type="predicted"/>
<dbReference type="Proteomes" id="UP000887572">
    <property type="component" value="Unplaced"/>
</dbReference>
<organism evidence="2 3">
    <name type="scientific">Globodera rostochiensis</name>
    <name type="common">Golden nematode worm</name>
    <name type="synonym">Heterodera rostochiensis</name>
    <dbReference type="NCBI Taxonomy" id="31243"/>
    <lineage>
        <taxon>Eukaryota</taxon>
        <taxon>Metazoa</taxon>
        <taxon>Ecdysozoa</taxon>
        <taxon>Nematoda</taxon>
        <taxon>Chromadorea</taxon>
        <taxon>Rhabditida</taxon>
        <taxon>Tylenchina</taxon>
        <taxon>Tylenchomorpha</taxon>
        <taxon>Tylenchoidea</taxon>
        <taxon>Heteroderidae</taxon>
        <taxon>Heteroderinae</taxon>
        <taxon>Globodera</taxon>
    </lineage>
</organism>
<protein>
    <submittedName>
        <fullName evidence="3">Uncharacterized protein</fullName>
    </submittedName>
</protein>
<keyword evidence="1" id="KW-0472">Membrane</keyword>
<keyword evidence="1" id="KW-1133">Transmembrane helix</keyword>
<feature type="transmembrane region" description="Helical" evidence="1">
    <location>
        <begin position="62"/>
        <end position="80"/>
    </location>
</feature>
<evidence type="ECO:0000256" key="1">
    <source>
        <dbReference type="SAM" id="Phobius"/>
    </source>
</evidence>
<dbReference type="WBParaSite" id="Gr19_v10_g9169.t1">
    <property type="protein sequence ID" value="Gr19_v10_g9169.t1"/>
    <property type="gene ID" value="Gr19_v10_g9169"/>
</dbReference>
<evidence type="ECO:0000313" key="3">
    <source>
        <dbReference type="WBParaSite" id="Gr19_v10_g9169.t1"/>
    </source>
</evidence>
<evidence type="ECO:0000313" key="2">
    <source>
        <dbReference type="Proteomes" id="UP000887572"/>
    </source>
</evidence>